<dbReference type="EMBL" id="RBIL01000002">
    <property type="protein sequence ID" value="RKQ87553.1"/>
    <property type="molecule type" value="Genomic_DNA"/>
</dbReference>
<evidence type="ECO:0008006" key="3">
    <source>
        <dbReference type="Google" id="ProtNLM"/>
    </source>
</evidence>
<organism evidence="1 2">
    <name type="scientific">Solirubrobacter pauli</name>
    <dbReference type="NCBI Taxonomy" id="166793"/>
    <lineage>
        <taxon>Bacteria</taxon>
        <taxon>Bacillati</taxon>
        <taxon>Actinomycetota</taxon>
        <taxon>Thermoleophilia</taxon>
        <taxon>Solirubrobacterales</taxon>
        <taxon>Solirubrobacteraceae</taxon>
        <taxon>Solirubrobacter</taxon>
    </lineage>
</organism>
<reference evidence="1 2" key="1">
    <citation type="submission" date="2018-10" db="EMBL/GenBank/DDBJ databases">
        <title>Genomic Encyclopedia of Archaeal and Bacterial Type Strains, Phase II (KMG-II): from individual species to whole genera.</title>
        <authorList>
            <person name="Goeker M."/>
        </authorList>
    </citation>
    <scope>NUCLEOTIDE SEQUENCE [LARGE SCALE GENOMIC DNA]</scope>
    <source>
        <strain evidence="1 2">DSM 14954</strain>
    </source>
</reference>
<keyword evidence="2" id="KW-1185">Reference proteome</keyword>
<comment type="caution">
    <text evidence="1">The sequence shown here is derived from an EMBL/GenBank/DDBJ whole genome shotgun (WGS) entry which is preliminary data.</text>
</comment>
<evidence type="ECO:0000313" key="2">
    <source>
        <dbReference type="Proteomes" id="UP000278962"/>
    </source>
</evidence>
<dbReference type="NCBIfam" id="NF047446">
    <property type="entry name" value="barrel_OmpL47"/>
    <property type="match status" value="3"/>
</dbReference>
<dbReference type="OrthoDB" id="5243170at2"/>
<dbReference type="AlphaFoldDB" id="A0A660L6I8"/>
<evidence type="ECO:0000313" key="1">
    <source>
        <dbReference type="EMBL" id="RKQ87553.1"/>
    </source>
</evidence>
<protein>
    <recommendedName>
        <fullName evidence="3">Ig-like domain-containing protein</fullName>
    </recommendedName>
</protein>
<proteinExistence type="predicted"/>
<accession>A0A660L6I8</accession>
<sequence>MATNVFDTIGITRPDTRAGSDINGGYSFKGDLMPASKSVTEGPNDTVDDVPLRMPDTTGAVDNFAGFNGQTLELASGMQRRYTKLHFFGTTADGAGGGDFTLIYADDSTETVNVSFADWCQGPSAGSHIAIGPIPGRYTRTGDDGAPCSIFHRPVDNPHPDRVLKAVKLPTGTTGGGVIRAYLMALTLEEEGSTFRMPYLDGVDPYPTDTGAPTASATLEGVPTASGWFVDPPRITITAEDEAGGSGVERIQYRINGGAARTYTDTVAITDEGDLNIEYRAYDRAGNPGAFKSIKAKIDATAPATTVATYPAELPASGFSDSEVAVTLRVQDGSGSGVASTEYRVGAAGAWTPYTGTFDVGGSGTQSVQYRSTDNAGNAEAPKSVDVRVDVTAPTTTVRLNGAAPVADYVNAVRVAFDRTDGEDSSGAVATEYRVNGGEWTDYEGAFDLTDRLIYRVDYRSVDQVGNVENYKTARFSVRGPTVLQAPQTQAPSTAAPQPFAALEDVATRLRTLSALRGGRLKVNVSCQGVTRGTLTATVTRSVARKLKLKSGTLAKRSLDCGEEGRATVSLRPSAAIRRALSRTKSSVRVKLTLRMTGARVDTQTVTLKGKS</sequence>
<gene>
    <name evidence="1" type="ORF">C8N24_5578</name>
</gene>
<dbReference type="RefSeq" id="WP_121256219.1">
    <property type="nucleotide sequence ID" value="NZ_RBIL01000002.1"/>
</dbReference>
<dbReference type="Proteomes" id="UP000278962">
    <property type="component" value="Unassembled WGS sequence"/>
</dbReference>
<dbReference type="InterPro" id="IPR058094">
    <property type="entry name" value="Ig-like_OmpL47-like"/>
</dbReference>
<dbReference type="Gene3D" id="3.30.1920.20">
    <property type="match status" value="2"/>
</dbReference>
<name>A0A660L6I8_9ACTN</name>